<dbReference type="AlphaFoldDB" id="A0A2P5GPB5"/>
<dbReference type="Proteomes" id="UP000247005">
    <property type="component" value="Unassembled WGS sequence"/>
</dbReference>
<dbReference type="EMBL" id="PQGE01000008">
    <property type="protein sequence ID" value="POP45020.1"/>
    <property type="molecule type" value="Genomic_DNA"/>
</dbReference>
<keyword evidence="4" id="KW-1185">Reference proteome</keyword>
<dbReference type="InterPro" id="IPR018671">
    <property type="entry name" value="DUF2138"/>
</dbReference>
<accession>A0A2P5GPB5</accession>
<dbReference type="Proteomes" id="UP000237073">
    <property type="component" value="Unassembled WGS sequence"/>
</dbReference>
<keyword evidence="1" id="KW-0472">Membrane</keyword>
<evidence type="ECO:0000256" key="1">
    <source>
        <dbReference type="SAM" id="Phobius"/>
    </source>
</evidence>
<reference evidence="4 5" key="1">
    <citation type="submission" date="2018-01" db="EMBL/GenBank/DDBJ databases">
        <title>Superficieibacter electus gen. nov., sp. nov., an extended-spectrum beta-lactamase possessing member of the Enterobacteriaceae family, isolated from intensive care unit surfaces.</title>
        <authorList>
            <person name="Potter R.F."/>
            <person name="D'Souza A.W."/>
        </authorList>
    </citation>
    <scope>NUCLEOTIDE SEQUENCE [LARGE SCALE GENOMIC DNA]</scope>
    <source>
        <strain evidence="3 5">BP-1</strain>
        <strain evidence="2 4">BP-2</strain>
    </source>
</reference>
<dbReference type="RefSeq" id="WP_103676165.1">
    <property type="nucleotide sequence ID" value="NZ_PQGD01000010.1"/>
</dbReference>
<comment type="caution">
    <text evidence="3">The sequence shown here is derived from an EMBL/GenBank/DDBJ whole genome shotgun (WGS) entry which is preliminary data.</text>
</comment>
<dbReference type="EMBL" id="PQGD01000010">
    <property type="protein sequence ID" value="POP48407.1"/>
    <property type="molecule type" value="Genomic_DNA"/>
</dbReference>
<keyword evidence="1" id="KW-0812">Transmembrane</keyword>
<proteinExistence type="predicted"/>
<evidence type="ECO:0000313" key="2">
    <source>
        <dbReference type="EMBL" id="POP45020.1"/>
    </source>
</evidence>
<feature type="transmembrane region" description="Helical" evidence="1">
    <location>
        <begin position="16"/>
        <end position="35"/>
    </location>
</feature>
<gene>
    <name evidence="3" type="ORF">CHU32_14185</name>
    <name evidence="2" type="ORF">CHU33_11260</name>
</gene>
<dbReference type="OrthoDB" id="6978897at2"/>
<evidence type="ECO:0000313" key="5">
    <source>
        <dbReference type="Proteomes" id="UP000247005"/>
    </source>
</evidence>
<sequence length="569" mass="62963">MTELNTFARKAKGRKLYASITLCAFGVLSAAVWGWQHYSTVSEKTLTPLVVQNNLQIDLNTPDVLIDSDSLSQLPKDLLTIPFLHDVLSEDFVFYYQHNPDRLGIEGSLRRIVYEHDLTLQDKLLTSLLDQPAEAALWHDKKGRLSHYMVLIQRSGLSKLLEPVLFAATSDRQLSKTEISGIRINSETVPVYALSYNGNRSLLFATYHDNMLIFSSSDMLFKGEEQDATATSIARGLLSGEQHWNTQFGLNARVPSATGKQQVRQRIVVNANLLGFGYQRLIPAFAGVRFDMDAGGWHSWLALNDKSASEDTSFDFAPLWSVMPSGASFCVAVPYSHGIAEQMLSQLSANSQELNGLLDGAGGLCWYENSRLQSPLFIGNINGGAEQAQLPAMLFENAIGARESNAPQGRMPVKKTQSGSATIWQREVSSRYGQYPAAKSASPEQLMSPAFFRVSLAIQDKTVAFSLDDTLVNNALQTLNKTRPPMADVIPDGNFVPLYINPQGMAKLLRRETLESLPKNAEPVFFNAAQTLLMPKIDALAAQPRYVMMLAQPEPGDAWQWLPVSWKAL</sequence>
<dbReference type="NCBIfam" id="NF008500">
    <property type="entry name" value="PRK11410.1"/>
    <property type="match status" value="1"/>
</dbReference>
<evidence type="ECO:0000313" key="3">
    <source>
        <dbReference type="EMBL" id="POP48407.1"/>
    </source>
</evidence>
<evidence type="ECO:0000313" key="4">
    <source>
        <dbReference type="Proteomes" id="UP000237073"/>
    </source>
</evidence>
<dbReference type="Pfam" id="PF09909">
    <property type="entry name" value="DUF2138"/>
    <property type="match status" value="1"/>
</dbReference>
<name>A0A2P5GPB5_9ENTR</name>
<organism evidence="3 5">
    <name type="scientific">Superficieibacter electus</name>
    <dbReference type="NCBI Taxonomy" id="2022662"/>
    <lineage>
        <taxon>Bacteria</taxon>
        <taxon>Pseudomonadati</taxon>
        <taxon>Pseudomonadota</taxon>
        <taxon>Gammaproteobacteria</taxon>
        <taxon>Enterobacterales</taxon>
        <taxon>Enterobacteriaceae</taxon>
        <taxon>Superficieibacter</taxon>
    </lineage>
</organism>
<keyword evidence="1" id="KW-1133">Transmembrane helix</keyword>
<protein>
    <submittedName>
        <fullName evidence="3">DUF2138 domain-containing protein</fullName>
    </submittedName>
</protein>